<keyword evidence="2" id="KW-0479">Metal-binding</keyword>
<evidence type="ECO:0000256" key="2">
    <source>
        <dbReference type="ARBA" id="ARBA00022723"/>
    </source>
</evidence>
<sequence>MRLATLTDRAVLLVDGGAVDIAAASSDRFGPDPMELLADWQAFVRWAATARLPAPAPFDPAVLGAPSPRPRQVFAVALNYPPHAAEAGYRPPTEPLVFTKYPTCVTGPETTVELPGDRVDWEVELVAVIGIGGHRIAAADAWRHIAGLSVGQDLSERRLQMLGTPPQFSLAKSYPGFGPTGPALVTPDEFADPDDLEITGLVNGTVVQHARTKDMVFPLADLVAWISAVCPLLPGDLVFTGTPAGVGNRMTPPRYLTPDDELVSRIEGIGTLRTHFRARRTGHRGATDPIGLHGNRRPGPRGSHPAERGQLP</sequence>
<dbReference type="RefSeq" id="WP_078978968.1">
    <property type="nucleotide sequence ID" value="NZ_MWQN01000001.1"/>
</dbReference>
<name>A0A1T3P6T2_9ACTN</name>
<evidence type="ECO:0000313" key="6">
    <source>
        <dbReference type="Proteomes" id="UP000190037"/>
    </source>
</evidence>
<evidence type="ECO:0000256" key="3">
    <source>
        <dbReference type="SAM" id="MobiDB-lite"/>
    </source>
</evidence>
<evidence type="ECO:0000259" key="4">
    <source>
        <dbReference type="Pfam" id="PF01557"/>
    </source>
</evidence>
<evidence type="ECO:0000256" key="1">
    <source>
        <dbReference type="ARBA" id="ARBA00010211"/>
    </source>
</evidence>
<keyword evidence="6" id="KW-1185">Reference proteome</keyword>
<dbReference type="PANTHER" id="PTHR42796">
    <property type="entry name" value="FUMARYLACETOACETATE HYDROLASE DOMAIN-CONTAINING PROTEIN 2A-RELATED"/>
    <property type="match status" value="1"/>
</dbReference>
<gene>
    <name evidence="5" type="ORF">B4N89_30470</name>
</gene>
<keyword evidence="5" id="KW-0378">Hydrolase</keyword>
<dbReference type="GO" id="GO:0016787">
    <property type="term" value="F:hydrolase activity"/>
    <property type="evidence" value="ECO:0007669"/>
    <property type="project" value="UniProtKB-KW"/>
</dbReference>
<dbReference type="InterPro" id="IPR011234">
    <property type="entry name" value="Fumarylacetoacetase-like_C"/>
</dbReference>
<dbReference type="GO" id="GO:0044281">
    <property type="term" value="P:small molecule metabolic process"/>
    <property type="evidence" value="ECO:0007669"/>
    <property type="project" value="UniProtKB-ARBA"/>
</dbReference>
<feature type="domain" description="Fumarylacetoacetase-like C-terminal" evidence="4">
    <location>
        <begin position="73"/>
        <end position="276"/>
    </location>
</feature>
<dbReference type="PANTHER" id="PTHR42796:SF4">
    <property type="entry name" value="FUMARYLACETOACETATE HYDROLASE DOMAIN-CONTAINING PROTEIN 2A"/>
    <property type="match status" value="1"/>
</dbReference>
<dbReference type="Gene3D" id="3.90.850.10">
    <property type="entry name" value="Fumarylacetoacetase-like, C-terminal domain"/>
    <property type="match status" value="1"/>
</dbReference>
<protein>
    <submittedName>
        <fullName evidence="5">Fumarylacetoacetate hydrolase</fullName>
    </submittedName>
</protein>
<dbReference type="InterPro" id="IPR036663">
    <property type="entry name" value="Fumarylacetoacetase_C_sf"/>
</dbReference>
<dbReference type="GO" id="GO:0046872">
    <property type="term" value="F:metal ion binding"/>
    <property type="evidence" value="ECO:0007669"/>
    <property type="project" value="UniProtKB-KW"/>
</dbReference>
<dbReference type="Proteomes" id="UP000190037">
    <property type="component" value="Unassembled WGS sequence"/>
</dbReference>
<dbReference type="AlphaFoldDB" id="A0A1T3P6T2"/>
<comment type="similarity">
    <text evidence="1">Belongs to the FAH family.</text>
</comment>
<dbReference type="OrthoDB" id="9805307at2"/>
<dbReference type="SUPFAM" id="SSF56529">
    <property type="entry name" value="FAH"/>
    <property type="match status" value="1"/>
</dbReference>
<proteinExistence type="inferred from homology"/>
<evidence type="ECO:0000313" key="5">
    <source>
        <dbReference type="EMBL" id="OPC84671.1"/>
    </source>
</evidence>
<dbReference type="STRING" id="159449.B4N89_30470"/>
<feature type="region of interest" description="Disordered" evidence="3">
    <location>
        <begin position="281"/>
        <end position="312"/>
    </location>
</feature>
<reference evidence="5 6" key="1">
    <citation type="submission" date="2017-03" db="EMBL/GenBank/DDBJ databases">
        <title>Draft genome sequence of Streptomyces scabrisporus NF3, endophyte isolated from Amphipterygium adstringens.</title>
        <authorList>
            <person name="Vazquez M."/>
            <person name="Ceapa C.D."/>
            <person name="Rodriguez Luna D."/>
            <person name="Sanchez Esquivel S."/>
        </authorList>
    </citation>
    <scope>NUCLEOTIDE SEQUENCE [LARGE SCALE GENOMIC DNA]</scope>
    <source>
        <strain evidence="5 6">NF3</strain>
    </source>
</reference>
<dbReference type="InterPro" id="IPR051121">
    <property type="entry name" value="FAH"/>
</dbReference>
<dbReference type="EMBL" id="MWQN01000001">
    <property type="protein sequence ID" value="OPC84671.1"/>
    <property type="molecule type" value="Genomic_DNA"/>
</dbReference>
<accession>A0A1T3P6T2</accession>
<comment type="caution">
    <text evidence="5">The sequence shown here is derived from an EMBL/GenBank/DDBJ whole genome shotgun (WGS) entry which is preliminary data.</text>
</comment>
<organism evidence="5 6">
    <name type="scientific">Embleya scabrispora</name>
    <dbReference type="NCBI Taxonomy" id="159449"/>
    <lineage>
        <taxon>Bacteria</taxon>
        <taxon>Bacillati</taxon>
        <taxon>Actinomycetota</taxon>
        <taxon>Actinomycetes</taxon>
        <taxon>Kitasatosporales</taxon>
        <taxon>Streptomycetaceae</taxon>
        <taxon>Embleya</taxon>
    </lineage>
</organism>
<dbReference type="Pfam" id="PF01557">
    <property type="entry name" value="FAA_hydrolase"/>
    <property type="match status" value="1"/>
</dbReference>